<evidence type="ECO:0000313" key="2">
    <source>
        <dbReference type="EMBL" id="EPR39338.1"/>
    </source>
</evidence>
<reference evidence="2 3" key="1">
    <citation type="journal article" date="2013" name="Genome Announc.">
        <title>Draft genome sequences for three mercury-methylating, sulfate-reducing bacteria.</title>
        <authorList>
            <person name="Brown S.D."/>
            <person name="Hurt R.A.Jr."/>
            <person name="Gilmour C.C."/>
            <person name="Elias D.A."/>
        </authorList>
    </citation>
    <scope>NUCLEOTIDE SEQUENCE [LARGE SCALE GENOMIC DNA]</scope>
    <source>
        <strain evidence="2 3">DSM 2059</strain>
    </source>
</reference>
<organism evidence="2 3">
    <name type="scientific">Desulfococcus multivorans DSM 2059</name>
    <dbReference type="NCBI Taxonomy" id="1121405"/>
    <lineage>
        <taxon>Bacteria</taxon>
        <taxon>Pseudomonadati</taxon>
        <taxon>Thermodesulfobacteriota</taxon>
        <taxon>Desulfobacteria</taxon>
        <taxon>Desulfobacterales</taxon>
        <taxon>Desulfococcaceae</taxon>
        <taxon>Desulfococcus</taxon>
    </lineage>
</organism>
<accession>S7V3T9</accession>
<dbReference type="PATRIC" id="fig|1121405.3.peg.2338"/>
<protein>
    <submittedName>
        <fullName evidence="2">Lactonase</fullName>
    </submittedName>
</protein>
<proteinExistence type="predicted"/>
<evidence type="ECO:0000313" key="3">
    <source>
        <dbReference type="Proteomes" id="UP000014977"/>
    </source>
</evidence>
<dbReference type="InterPro" id="IPR000073">
    <property type="entry name" value="AB_hydrolase_1"/>
</dbReference>
<dbReference type="PANTHER" id="PTHR43798">
    <property type="entry name" value="MONOACYLGLYCEROL LIPASE"/>
    <property type="match status" value="1"/>
</dbReference>
<dbReference type="GO" id="GO:0016020">
    <property type="term" value="C:membrane"/>
    <property type="evidence" value="ECO:0007669"/>
    <property type="project" value="TreeGrafter"/>
</dbReference>
<dbReference type="RefSeq" id="WP_020877437.1">
    <property type="nucleotide sequence ID" value="NZ_ATHJ01000090.1"/>
</dbReference>
<evidence type="ECO:0000259" key="1">
    <source>
        <dbReference type="Pfam" id="PF12697"/>
    </source>
</evidence>
<dbReference type="STRING" id="897.B2D07_03400"/>
<dbReference type="OrthoDB" id="9779853at2"/>
<dbReference type="Proteomes" id="UP000014977">
    <property type="component" value="Unassembled WGS sequence"/>
</dbReference>
<dbReference type="PANTHER" id="PTHR43798:SF33">
    <property type="entry name" value="HYDROLASE, PUTATIVE (AFU_ORTHOLOGUE AFUA_2G14860)-RELATED"/>
    <property type="match status" value="1"/>
</dbReference>
<dbReference type="eggNOG" id="COG2267">
    <property type="taxonomic scope" value="Bacteria"/>
</dbReference>
<dbReference type="EMBL" id="ATHJ01000090">
    <property type="protein sequence ID" value="EPR39338.1"/>
    <property type="molecule type" value="Genomic_DNA"/>
</dbReference>
<dbReference type="InterPro" id="IPR050266">
    <property type="entry name" value="AB_hydrolase_sf"/>
</dbReference>
<feature type="domain" description="AB hydrolase-1" evidence="1">
    <location>
        <begin position="28"/>
        <end position="248"/>
    </location>
</feature>
<comment type="caution">
    <text evidence="2">The sequence shown here is derived from an EMBL/GenBank/DDBJ whole genome shotgun (WGS) entry which is preliminary data.</text>
</comment>
<gene>
    <name evidence="2" type="ORF">dsmv_2680</name>
</gene>
<dbReference type="Gene3D" id="3.40.50.1820">
    <property type="entry name" value="alpha/beta hydrolase"/>
    <property type="match status" value="1"/>
</dbReference>
<name>S7V3T9_DESML</name>
<sequence length="259" mass="28736">MNFVTVQGRRIEVARLSSARPRQGYPTIVFLHEGLGSVAMWRDFPQQVADAVGCDAVVYSRYGYGNSDPLVQPRDVRFMHDEGLNALPELLDKLSIERPILFGHSDGASIALIHAGGAKRPLAGVIVMAPHVLIEDVCIDSIKAIKRVYDDPKTRLRERLARFHADVDSAFRGWNDIWLDPELPSWNIEAYLPAIDCPILAIQGEDDAYGTMDQIDCIARQAGDVRLLKLADCGHSPHKDKPAEVLDAVTAFVERIVKT</sequence>
<dbReference type="Pfam" id="PF12697">
    <property type="entry name" value="Abhydrolase_6"/>
    <property type="match status" value="1"/>
</dbReference>
<keyword evidence="3" id="KW-1185">Reference proteome</keyword>
<dbReference type="SUPFAM" id="SSF53474">
    <property type="entry name" value="alpha/beta-Hydrolases"/>
    <property type="match status" value="1"/>
</dbReference>
<dbReference type="AlphaFoldDB" id="S7V3T9"/>
<dbReference type="InterPro" id="IPR029058">
    <property type="entry name" value="AB_hydrolase_fold"/>
</dbReference>